<evidence type="ECO:0000313" key="4">
    <source>
        <dbReference type="Proteomes" id="UP000237839"/>
    </source>
</evidence>
<name>A0A2S9H450_9BURK</name>
<evidence type="ECO:0000256" key="1">
    <source>
        <dbReference type="SAM" id="SignalP"/>
    </source>
</evidence>
<evidence type="ECO:0000313" key="3">
    <source>
        <dbReference type="EMBL" id="PRC94646.1"/>
    </source>
</evidence>
<protein>
    <recommendedName>
        <fullName evidence="2">Surface-adhesin protein E-like domain-containing protein</fullName>
    </recommendedName>
</protein>
<sequence>MRKLFALLFLIFSSQAFANWDKVSSVAAFSNDEGNEYYWDLSTLRQQGHTFKIWTMLDTKSPTDSNFESGKKVQSVRKFIEIDCVEKNQRMLSYVENAGLGGTGATIYSESITSPWNPFTPHSWTDFLYQKFCRKQK</sequence>
<evidence type="ECO:0000259" key="2">
    <source>
        <dbReference type="Pfam" id="PF16747"/>
    </source>
</evidence>
<keyword evidence="1" id="KW-0732">Signal</keyword>
<dbReference type="Pfam" id="PF16747">
    <property type="entry name" value="Adhesin_E"/>
    <property type="match status" value="1"/>
</dbReference>
<dbReference type="EMBL" id="PUGF01000002">
    <property type="protein sequence ID" value="PRC94646.1"/>
    <property type="molecule type" value="Genomic_DNA"/>
</dbReference>
<gene>
    <name evidence="3" type="ORF">S2091_0649</name>
</gene>
<dbReference type="AlphaFoldDB" id="A0A2S9H450"/>
<organism evidence="3 4">
    <name type="scientific">Solimicrobium silvestre</name>
    <dbReference type="NCBI Taxonomy" id="2099400"/>
    <lineage>
        <taxon>Bacteria</taxon>
        <taxon>Pseudomonadati</taxon>
        <taxon>Pseudomonadota</taxon>
        <taxon>Betaproteobacteria</taxon>
        <taxon>Burkholderiales</taxon>
        <taxon>Oxalobacteraceae</taxon>
        <taxon>Solimicrobium</taxon>
    </lineage>
</organism>
<comment type="caution">
    <text evidence="3">The sequence shown here is derived from an EMBL/GenBank/DDBJ whole genome shotgun (WGS) entry which is preliminary data.</text>
</comment>
<dbReference type="InterPro" id="IPR031939">
    <property type="entry name" value="Adhesin_E-like"/>
</dbReference>
<reference evidence="3 4" key="1">
    <citation type="submission" date="2018-02" db="EMBL/GenBank/DDBJ databases">
        <title>Solimicrobium silvestre gen. nov., sp. nov., isolated from alpine forest soil.</title>
        <authorList>
            <person name="Margesin R."/>
            <person name="Albuquerque L."/>
            <person name="Zhang D.-C."/>
            <person name="Froufe H.J.C."/>
            <person name="Severino R."/>
            <person name="Roxo I."/>
            <person name="Egas C."/>
            <person name="Da Costa M.S."/>
        </authorList>
    </citation>
    <scope>NUCLEOTIDE SEQUENCE [LARGE SCALE GENOMIC DNA]</scope>
    <source>
        <strain evidence="3 4">S20-91</strain>
    </source>
</reference>
<keyword evidence="4" id="KW-1185">Reference proteome</keyword>
<proteinExistence type="predicted"/>
<accession>A0A2S9H450</accession>
<feature type="chain" id="PRO_5015429559" description="Surface-adhesin protein E-like domain-containing protein" evidence="1">
    <location>
        <begin position="19"/>
        <end position="137"/>
    </location>
</feature>
<feature type="domain" description="Surface-adhesin protein E-like" evidence="2">
    <location>
        <begin position="20"/>
        <end position="134"/>
    </location>
</feature>
<feature type="signal peptide" evidence="1">
    <location>
        <begin position="1"/>
        <end position="18"/>
    </location>
</feature>
<dbReference type="Proteomes" id="UP000237839">
    <property type="component" value="Unassembled WGS sequence"/>
</dbReference>